<evidence type="ECO:0000256" key="3">
    <source>
        <dbReference type="ARBA" id="ARBA00022729"/>
    </source>
</evidence>
<keyword evidence="5" id="KW-0720">Serine protease</keyword>
<dbReference type="InterPro" id="IPR001254">
    <property type="entry name" value="Trypsin_dom"/>
</dbReference>
<keyword evidence="4" id="KW-0378">Hydrolase</keyword>
<reference evidence="11 12" key="1">
    <citation type="submission" date="2023-04" db="EMBL/GenBank/DDBJ databases">
        <title>Luteimonas sp. M1R5S18.</title>
        <authorList>
            <person name="Sun J.-Q."/>
        </authorList>
    </citation>
    <scope>NUCLEOTIDE SEQUENCE [LARGE SCALE GENOMIC DNA]</scope>
    <source>
        <strain evidence="11 12">M1R5S18</strain>
    </source>
</reference>
<comment type="similarity">
    <text evidence="1">Belongs to the peptidase S1 family.</text>
</comment>
<dbReference type="SUPFAM" id="SSF50494">
    <property type="entry name" value="Trypsin-like serine proteases"/>
    <property type="match status" value="1"/>
</dbReference>
<dbReference type="InterPro" id="IPR004236">
    <property type="entry name" value="Pept_S1_alpha_lytic"/>
</dbReference>
<organism evidence="11 12">
    <name type="scientific">Luteimonas rhizosphaericola</name>
    <dbReference type="NCBI Taxonomy" id="3042024"/>
    <lineage>
        <taxon>Bacteria</taxon>
        <taxon>Pseudomonadati</taxon>
        <taxon>Pseudomonadota</taxon>
        <taxon>Gammaproteobacteria</taxon>
        <taxon>Lysobacterales</taxon>
        <taxon>Lysobacteraceae</taxon>
        <taxon>Luteimonas</taxon>
    </lineage>
</organism>
<keyword evidence="3 8" id="KW-0732">Signal</keyword>
<dbReference type="InterPro" id="IPR006311">
    <property type="entry name" value="TAT_signal"/>
</dbReference>
<evidence type="ECO:0000256" key="6">
    <source>
        <dbReference type="ARBA" id="ARBA00023145"/>
    </source>
</evidence>
<dbReference type="InterPro" id="IPR001316">
    <property type="entry name" value="Pept_S1A_streptogrisin"/>
</dbReference>
<dbReference type="Gene3D" id="3.30.300.50">
    <property type="match status" value="2"/>
</dbReference>
<dbReference type="Proteomes" id="UP001156831">
    <property type="component" value="Unassembled WGS sequence"/>
</dbReference>
<evidence type="ECO:0000313" key="11">
    <source>
        <dbReference type="EMBL" id="MDH5829251.1"/>
    </source>
</evidence>
<dbReference type="SUPFAM" id="SSF54806">
    <property type="entry name" value="Alpha-lytic protease prodomain"/>
    <property type="match status" value="2"/>
</dbReference>
<dbReference type="EMBL" id="JARXRN010000016">
    <property type="protein sequence ID" value="MDH5829251.1"/>
    <property type="molecule type" value="Genomic_DNA"/>
</dbReference>
<feature type="chain" id="PRO_5047216794" evidence="8">
    <location>
        <begin position="27"/>
        <end position="403"/>
    </location>
</feature>
<dbReference type="CDD" id="cd21112">
    <property type="entry name" value="alphaLP-like"/>
    <property type="match status" value="1"/>
</dbReference>
<feature type="signal peptide" evidence="8">
    <location>
        <begin position="1"/>
        <end position="26"/>
    </location>
</feature>
<dbReference type="InterPro" id="IPR009003">
    <property type="entry name" value="Peptidase_S1_PA"/>
</dbReference>
<keyword evidence="6" id="KW-0865">Zymogen</keyword>
<evidence type="ECO:0000256" key="2">
    <source>
        <dbReference type="ARBA" id="ARBA00022670"/>
    </source>
</evidence>
<gene>
    <name evidence="11" type="ORF">QFW80_01785</name>
</gene>
<keyword evidence="7" id="KW-1015">Disulfide bond</keyword>
<dbReference type="InterPro" id="IPR035070">
    <property type="entry name" value="Streptogrisin_prodomain"/>
</dbReference>
<protein>
    <submittedName>
        <fullName evidence="11">S1 family peptidase</fullName>
    </submittedName>
</protein>
<comment type="caution">
    <text evidence="11">The sequence shown here is derived from an EMBL/GenBank/DDBJ whole genome shotgun (WGS) entry which is preliminary data.</text>
</comment>
<dbReference type="RefSeq" id="WP_280599311.1">
    <property type="nucleotide sequence ID" value="NZ_JARXRN010000016.1"/>
</dbReference>
<dbReference type="InterPro" id="IPR043504">
    <property type="entry name" value="Peptidase_S1_PA_chymotrypsin"/>
</dbReference>
<dbReference type="PRINTS" id="PR00861">
    <property type="entry name" value="ALYTICPTASE"/>
</dbReference>
<keyword evidence="12" id="KW-1185">Reference proteome</keyword>
<accession>A0ABT6JGU1</accession>
<evidence type="ECO:0000259" key="9">
    <source>
        <dbReference type="Pfam" id="PF00089"/>
    </source>
</evidence>
<dbReference type="PIRSF" id="PIRSF001134">
    <property type="entry name" value="Streptogrisin"/>
    <property type="match status" value="1"/>
</dbReference>
<dbReference type="InterPro" id="IPR037295">
    <property type="entry name" value="Alpha-lytic_protease_prodomain"/>
</dbReference>
<dbReference type="Pfam" id="PF00089">
    <property type="entry name" value="Trypsin"/>
    <property type="match status" value="1"/>
</dbReference>
<proteinExistence type="inferred from homology"/>
<evidence type="ECO:0000256" key="1">
    <source>
        <dbReference type="ARBA" id="ARBA00007664"/>
    </source>
</evidence>
<evidence type="ECO:0000256" key="4">
    <source>
        <dbReference type="ARBA" id="ARBA00022801"/>
    </source>
</evidence>
<evidence type="ECO:0000256" key="8">
    <source>
        <dbReference type="SAM" id="SignalP"/>
    </source>
</evidence>
<evidence type="ECO:0000313" key="12">
    <source>
        <dbReference type="Proteomes" id="UP001156831"/>
    </source>
</evidence>
<evidence type="ECO:0000256" key="7">
    <source>
        <dbReference type="ARBA" id="ARBA00023157"/>
    </source>
</evidence>
<evidence type="ECO:0000259" key="10">
    <source>
        <dbReference type="Pfam" id="PF02983"/>
    </source>
</evidence>
<sequence length="403" mass="42182">MKNFPSPRRSRLGRAMLLSLATAASAAMLSTATASASERFDPALSAAIERDLGIAPAQAAQYLRTERLAEQNEALARRQLGDDYAGSWIERRDDGRFVFVVAASGLSAAKAALPGEIEVRDVRHSLEDLETAKTALDDLVRQSPKGVAPLRGVHAWHVDPQSNSVVVAVAPDAVAKGIDLVARSRADASAIRFETMVGQPELFATIRGGIEYVINNQYLCSVGFSVTRGSTKGFATAGHCGDPGNSVRVANQNVGSFAQSNFPGNDRAWVQVGSAHTLQPWVSNWSGGNVVVRGSTEAATGASLCRSGRTTGYQCGTITAKNVTVNYAEGAVFGLTQSNACAGGGDSGGSWITGAGQAQGVTSGGNRASGSNSNCSLPTSQRRTYFDRINPILSQYGLSLVRG</sequence>
<dbReference type="Pfam" id="PF02983">
    <property type="entry name" value="Pro_Al_protease"/>
    <property type="match status" value="1"/>
</dbReference>
<dbReference type="PROSITE" id="PS51318">
    <property type="entry name" value="TAT"/>
    <property type="match status" value="1"/>
</dbReference>
<evidence type="ECO:0000256" key="5">
    <source>
        <dbReference type="ARBA" id="ARBA00022825"/>
    </source>
</evidence>
<feature type="domain" description="Peptidase S1A alpha-lytic prodomain" evidence="10">
    <location>
        <begin position="124"/>
        <end position="187"/>
    </location>
</feature>
<feature type="domain" description="Peptidase S1" evidence="9">
    <location>
        <begin position="220"/>
        <end position="371"/>
    </location>
</feature>
<name>A0ABT6JGU1_9GAMM</name>
<keyword evidence="2" id="KW-0645">Protease</keyword>
<dbReference type="Gene3D" id="2.40.10.10">
    <property type="entry name" value="Trypsin-like serine proteases"/>
    <property type="match status" value="2"/>
</dbReference>